<evidence type="ECO:0000259" key="3">
    <source>
        <dbReference type="PROSITE" id="PS50977"/>
    </source>
</evidence>
<gene>
    <name evidence="4" type="ORF">GCM10007879_10120</name>
</gene>
<evidence type="ECO:0000313" key="4">
    <source>
        <dbReference type="EMBL" id="GLQ16763.1"/>
    </source>
</evidence>
<dbReference type="SUPFAM" id="SSF46689">
    <property type="entry name" value="Homeodomain-like"/>
    <property type="match status" value="1"/>
</dbReference>
<dbReference type="PROSITE" id="PS50977">
    <property type="entry name" value="HTH_TETR_2"/>
    <property type="match status" value="1"/>
</dbReference>
<dbReference type="InterPro" id="IPR050624">
    <property type="entry name" value="HTH-type_Tx_Regulator"/>
</dbReference>
<feature type="domain" description="HTH tetR-type" evidence="3">
    <location>
        <begin position="7"/>
        <end position="67"/>
    </location>
</feature>
<keyword evidence="1 2" id="KW-0238">DNA-binding</keyword>
<dbReference type="PANTHER" id="PTHR43479">
    <property type="entry name" value="ACREF/ENVCD OPERON REPRESSOR-RELATED"/>
    <property type="match status" value="1"/>
</dbReference>
<dbReference type="Proteomes" id="UP001161405">
    <property type="component" value="Unassembled WGS sequence"/>
</dbReference>
<dbReference type="InterPro" id="IPR009057">
    <property type="entry name" value="Homeodomain-like_sf"/>
</dbReference>
<dbReference type="InterPro" id="IPR039536">
    <property type="entry name" value="TetR_C_Proteobacteria"/>
</dbReference>
<dbReference type="RefSeq" id="WP_284362489.1">
    <property type="nucleotide sequence ID" value="NZ_BSNI01000002.1"/>
</dbReference>
<accession>A0ABQ5UQ74</accession>
<proteinExistence type="predicted"/>
<comment type="caution">
    <text evidence="4">The sequence shown here is derived from an EMBL/GenBank/DDBJ whole genome shotgun (WGS) entry which is preliminary data.</text>
</comment>
<keyword evidence="5" id="KW-1185">Reference proteome</keyword>
<dbReference type="PRINTS" id="PR00455">
    <property type="entry name" value="HTHTETR"/>
</dbReference>
<evidence type="ECO:0000256" key="2">
    <source>
        <dbReference type="PROSITE-ProRule" id="PRU00335"/>
    </source>
</evidence>
<dbReference type="Pfam" id="PF14246">
    <property type="entry name" value="TetR_C_7"/>
    <property type="match status" value="1"/>
</dbReference>
<reference evidence="4" key="2">
    <citation type="submission" date="2023-01" db="EMBL/GenBank/DDBJ databases">
        <title>Draft genome sequence of Maritalea porphyrae strain NBRC 107169.</title>
        <authorList>
            <person name="Sun Q."/>
            <person name="Mori K."/>
        </authorList>
    </citation>
    <scope>NUCLEOTIDE SEQUENCE</scope>
    <source>
        <strain evidence="4">NBRC 107169</strain>
    </source>
</reference>
<feature type="DNA-binding region" description="H-T-H motif" evidence="2">
    <location>
        <begin position="30"/>
        <end position="49"/>
    </location>
</feature>
<reference evidence="4" key="1">
    <citation type="journal article" date="2014" name="Int. J. Syst. Evol. Microbiol.">
        <title>Complete genome of a new Firmicutes species belonging to the dominant human colonic microbiota ('Ruminococcus bicirculans') reveals two chromosomes and a selective capacity to utilize plant glucans.</title>
        <authorList>
            <consortium name="NISC Comparative Sequencing Program"/>
            <person name="Wegmann U."/>
            <person name="Louis P."/>
            <person name="Goesmann A."/>
            <person name="Henrissat B."/>
            <person name="Duncan S.H."/>
            <person name="Flint H.J."/>
        </authorList>
    </citation>
    <scope>NUCLEOTIDE SEQUENCE</scope>
    <source>
        <strain evidence="4">NBRC 107169</strain>
    </source>
</reference>
<organism evidence="4 5">
    <name type="scientific">Maritalea porphyrae</name>
    <dbReference type="NCBI Taxonomy" id="880732"/>
    <lineage>
        <taxon>Bacteria</taxon>
        <taxon>Pseudomonadati</taxon>
        <taxon>Pseudomonadota</taxon>
        <taxon>Alphaproteobacteria</taxon>
        <taxon>Hyphomicrobiales</taxon>
        <taxon>Devosiaceae</taxon>
        <taxon>Maritalea</taxon>
    </lineage>
</organism>
<evidence type="ECO:0000313" key="5">
    <source>
        <dbReference type="Proteomes" id="UP001161405"/>
    </source>
</evidence>
<dbReference type="InterPro" id="IPR001647">
    <property type="entry name" value="HTH_TetR"/>
</dbReference>
<dbReference type="Gene3D" id="1.10.357.10">
    <property type="entry name" value="Tetracycline Repressor, domain 2"/>
    <property type="match status" value="1"/>
</dbReference>
<protein>
    <recommendedName>
        <fullName evidence="3">HTH tetR-type domain-containing protein</fullName>
    </recommendedName>
</protein>
<evidence type="ECO:0000256" key="1">
    <source>
        <dbReference type="ARBA" id="ARBA00023125"/>
    </source>
</evidence>
<dbReference type="PANTHER" id="PTHR43479:SF11">
    <property type="entry name" value="ACREF_ENVCD OPERON REPRESSOR-RELATED"/>
    <property type="match status" value="1"/>
</dbReference>
<dbReference type="EMBL" id="BSNI01000002">
    <property type="protein sequence ID" value="GLQ16763.1"/>
    <property type="molecule type" value="Genomic_DNA"/>
</dbReference>
<dbReference type="Pfam" id="PF00440">
    <property type="entry name" value="TetR_N"/>
    <property type="match status" value="1"/>
</dbReference>
<name>A0ABQ5UQ74_9HYPH</name>
<sequence>MREEKRAAKRQAIAEAAYALIEEKGYLGTSMLAIAKRAKASNETLYNWYGDKQGLFKELIEQNAHQVRDLLQKQTEKDLSPLKTLKQLAPELLTLLLGDRAVALNRAAAADPTGELGRILSRSGKESVFPLIIQTFERFPRLPNEEAVNAAITFLDLLVGDQQIRRAIGATKQPTKAEIDTRSARALTAIAKLYELDG</sequence>